<evidence type="ECO:0000313" key="1">
    <source>
        <dbReference type="EMBL" id="ABF31203.1"/>
    </source>
</evidence>
<dbReference type="AlphaFoldDB" id="Q1JP46"/>
<gene>
    <name evidence="1" type="ordered locus">MGAS9429_Spy0015</name>
</gene>
<evidence type="ECO:0000313" key="2">
    <source>
        <dbReference type="Proteomes" id="UP000002433"/>
    </source>
</evidence>
<dbReference type="HOGENOM" id="CLU_3104458_0_0_9"/>
<sequence>MLFSSNIIEKQKHFVKKELTMTVKISYTNKAVREVPVTHLLKKDEKVVDRL</sequence>
<proteinExistence type="predicted"/>
<dbReference type="Proteomes" id="UP000002433">
    <property type="component" value="Chromosome"/>
</dbReference>
<reference evidence="1 2" key="1">
    <citation type="journal article" date="2006" name="Proc. Natl. Acad. Sci. U.S.A.">
        <title>Molecular genetic anatomy of inter- and intraserotype variation in the human bacterial pathogen group A Streptococcus.</title>
        <authorList>
            <person name="Beres S.B."/>
            <person name="Richter E.W."/>
            <person name="Nagiec M.J."/>
            <person name="Sumby P."/>
            <person name="Porcella S.F."/>
            <person name="DeLeo F.R."/>
            <person name="Musser J.M."/>
        </authorList>
    </citation>
    <scope>NUCLEOTIDE SEQUENCE [LARGE SCALE GENOMIC DNA]</scope>
    <source>
        <strain evidence="1 2">MGAS9429</strain>
    </source>
</reference>
<accession>Q1JP46</accession>
<dbReference type="EMBL" id="CP000259">
    <property type="protein sequence ID" value="ABF31203.1"/>
    <property type="molecule type" value="Genomic_DNA"/>
</dbReference>
<protein>
    <submittedName>
        <fullName evidence="1">Uncharacterized protein</fullName>
    </submittedName>
</protein>
<organism evidence="1 2">
    <name type="scientific">Streptococcus pyogenes serotype M12 (strain MGAS9429)</name>
    <dbReference type="NCBI Taxonomy" id="370551"/>
    <lineage>
        <taxon>Bacteria</taxon>
        <taxon>Bacillati</taxon>
        <taxon>Bacillota</taxon>
        <taxon>Bacilli</taxon>
        <taxon>Lactobacillales</taxon>
        <taxon>Streptococcaceae</taxon>
        <taxon>Streptococcus</taxon>
    </lineage>
</organism>
<name>Q1JP46_STRPC</name>
<dbReference type="KEGG" id="spk:MGAS9429_Spy0015"/>